<feature type="compositionally biased region" description="Low complexity" evidence="1">
    <location>
        <begin position="184"/>
        <end position="203"/>
    </location>
</feature>
<dbReference type="PANTHER" id="PTHR28108">
    <property type="entry name" value="SWR1-COMPLEX PROTEIN 3"/>
    <property type="match status" value="1"/>
</dbReference>
<sequence>MERKRKLPARGARGDNSHVNKKRTSTSTPEKHTPTPPPAPVEEPLPTSIIASKPLPTVNVPQPGNLSSREYQSISESGVLVESLNRSRQKWISEGMFEKYWTKPSKKKSGAELLNNPAKESMTKLGSCTITVEPHVFEATMFGIKDQNPRPPVQVWPQQQMLRPIIQYGPPNGMLPPSQPPVQSPYQQKNFQSPQPVQQTPPQHSRPYDTPTTTHTAPPPNNTFTPTPNAPPPPNKPPTPQQNHQPSNNAKPPAPAPAPAAKSTDPVIQMLAERAATDPELKALMRIVANGQASNEELKRFQSHIDDLTRILKQRQAAAAAAQPPTPGPGPGPAPTPSQSPHGAHPTQGQIGQHHHHQQMQTPAPNVRTAPSTPAPVPYHPSPYSQPQPQALRSKGPLPSKPDITGIVFEFAGGNGDRYLFPKYSILEYLPQGQVIASFLIVRKGSKADSPNYDPQLDYYQPITIRLYTHQGRQLESLAKVVAPPDEVRRYMDDIMDNMTRAEYVLLAMRLPRDGPPPPEEKKEETQPKIEQLDHQVLWTTTSNPAPAPAPVSKVKPAKKLLTEEEQYKSFIASVS</sequence>
<keyword evidence="4" id="KW-1185">Reference proteome</keyword>
<evidence type="ECO:0000259" key="2">
    <source>
        <dbReference type="Pfam" id="PF24707"/>
    </source>
</evidence>
<name>A0A3E2HHE5_SCYLI</name>
<feature type="compositionally biased region" description="Pro residues" evidence="1">
    <location>
        <begin position="34"/>
        <end position="43"/>
    </location>
</feature>
<feature type="region of interest" description="Disordered" evidence="1">
    <location>
        <begin position="166"/>
        <end position="278"/>
    </location>
</feature>
<dbReference type="InterPro" id="IPR037651">
    <property type="entry name" value="Swc3"/>
</dbReference>
<dbReference type="PANTHER" id="PTHR28108:SF1">
    <property type="entry name" value="SWR1-COMPLEX PROTEIN 3"/>
    <property type="match status" value="1"/>
</dbReference>
<feature type="compositionally biased region" description="Polar residues" evidence="1">
    <location>
        <begin position="59"/>
        <end position="71"/>
    </location>
</feature>
<feature type="compositionally biased region" description="Pro residues" evidence="1">
    <location>
        <begin position="324"/>
        <end position="338"/>
    </location>
</feature>
<feature type="region of interest" description="Disordered" evidence="1">
    <location>
        <begin position="1"/>
        <end position="71"/>
    </location>
</feature>
<dbReference type="GO" id="GO:0000812">
    <property type="term" value="C:Swr1 complex"/>
    <property type="evidence" value="ECO:0007669"/>
    <property type="project" value="InterPro"/>
</dbReference>
<evidence type="ECO:0000256" key="1">
    <source>
        <dbReference type="SAM" id="MobiDB-lite"/>
    </source>
</evidence>
<dbReference type="InterPro" id="IPR057558">
    <property type="entry name" value="Swc3_dom"/>
</dbReference>
<feature type="compositionally biased region" description="Pro residues" evidence="1">
    <location>
        <begin position="228"/>
        <end position="240"/>
    </location>
</feature>
<evidence type="ECO:0000313" key="3">
    <source>
        <dbReference type="EMBL" id="RFU32563.1"/>
    </source>
</evidence>
<feature type="compositionally biased region" description="Low complexity" evidence="1">
    <location>
        <begin position="210"/>
        <end position="227"/>
    </location>
</feature>
<feature type="compositionally biased region" description="Pro residues" evidence="1">
    <location>
        <begin position="173"/>
        <end position="183"/>
    </location>
</feature>
<proteinExistence type="predicted"/>
<reference evidence="3 4" key="1">
    <citation type="submission" date="2018-05" db="EMBL/GenBank/DDBJ databases">
        <title>Draft genome sequence of Scytalidium lignicola DSM 105466, a ubiquitous saprotrophic fungus.</title>
        <authorList>
            <person name="Buettner E."/>
            <person name="Gebauer A.M."/>
            <person name="Hofrichter M."/>
            <person name="Liers C."/>
            <person name="Kellner H."/>
        </authorList>
    </citation>
    <scope>NUCLEOTIDE SEQUENCE [LARGE SCALE GENOMIC DNA]</scope>
    <source>
        <strain evidence="3 4">DSM 105466</strain>
    </source>
</reference>
<feature type="region of interest" description="Disordered" evidence="1">
    <location>
        <begin position="511"/>
        <end position="530"/>
    </location>
</feature>
<feature type="compositionally biased region" description="Pro residues" evidence="1">
    <location>
        <begin position="373"/>
        <end position="386"/>
    </location>
</feature>
<dbReference type="EMBL" id="NCSJ02000052">
    <property type="protein sequence ID" value="RFU32563.1"/>
    <property type="molecule type" value="Genomic_DNA"/>
</dbReference>
<feature type="non-terminal residue" evidence="3">
    <location>
        <position position="1"/>
    </location>
</feature>
<dbReference type="GO" id="GO:0140849">
    <property type="term" value="F:ATP-dependent H2AZ histone chaperone activity"/>
    <property type="evidence" value="ECO:0007669"/>
    <property type="project" value="InterPro"/>
</dbReference>
<protein>
    <recommendedName>
        <fullName evidence="2">SWR1-complex protein 3 domain-containing protein</fullName>
    </recommendedName>
</protein>
<evidence type="ECO:0000313" key="4">
    <source>
        <dbReference type="Proteomes" id="UP000258309"/>
    </source>
</evidence>
<organism evidence="3 4">
    <name type="scientific">Scytalidium lignicola</name>
    <name type="common">Hyphomycete</name>
    <dbReference type="NCBI Taxonomy" id="5539"/>
    <lineage>
        <taxon>Eukaryota</taxon>
        <taxon>Fungi</taxon>
        <taxon>Dikarya</taxon>
        <taxon>Ascomycota</taxon>
        <taxon>Pezizomycotina</taxon>
        <taxon>Leotiomycetes</taxon>
        <taxon>Leotiomycetes incertae sedis</taxon>
        <taxon>Scytalidium</taxon>
    </lineage>
</organism>
<comment type="caution">
    <text evidence="3">The sequence shown here is derived from an EMBL/GenBank/DDBJ whole genome shotgun (WGS) entry which is preliminary data.</text>
</comment>
<dbReference type="OMA" id="LQYGPPN"/>
<dbReference type="OrthoDB" id="5338195at2759"/>
<gene>
    <name evidence="3" type="ORF">B7463_g3781</name>
</gene>
<dbReference type="Pfam" id="PF24707">
    <property type="entry name" value="Swc3"/>
    <property type="match status" value="1"/>
</dbReference>
<feature type="non-terminal residue" evidence="3">
    <location>
        <position position="576"/>
    </location>
</feature>
<dbReference type="STRING" id="5539.A0A3E2HHE5"/>
<dbReference type="AlphaFoldDB" id="A0A3E2HHE5"/>
<feature type="region of interest" description="Disordered" evidence="1">
    <location>
        <begin position="314"/>
        <end position="399"/>
    </location>
</feature>
<feature type="compositionally biased region" description="Low complexity" evidence="1">
    <location>
        <begin position="339"/>
        <end position="352"/>
    </location>
</feature>
<feature type="compositionally biased region" description="Low complexity" evidence="1">
    <location>
        <begin position="241"/>
        <end position="251"/>
    </location>
</feature>
<feature type="compositionally biased region" description="Basic and acidic residues" evidence="1">
    <location>
        <begin position="519"/>
        <end position="530"/>
    </location>
</feature>
<feature type="domain" description="SWR1-complex protein 3" evidence="2">
    <location>
        <begin position="46"/>
        <end position="147"/>
    </location>
</feature>
<accession>A0A3E2HHE5</accession>
<dbReference type="Proteomes" id="UP000258309">
    <property type="component" value="Unassembled WGS sequence"/>
</dbReference>